<accession>A0A1I7GA10</accession>
<dbReference type="PANTHER" id="PTHR32114">
    <property type="entry name" value="ABC TRANSPORTER ABCH.3"/>
    <property type="match status" value="1"/>
</dbReference>
<dbReference type="EMBL" id="FPBZ01000004">
    <property type="protein sequence ID" value="SFU45106.1"/>
    <property type="molecule type" value="Genomic_DNA"/>
</dbReference>
<feature type="domain" description="Rad50/SbcC-type AAA" evidence="2">
    <location>
        <begin position="6"/>
        <end position="230"/>
    </location>
</feature>
<keyword evidence="3" id="KW-0540">Nuclease</keyword>
<dbReference type="InterPro" id="IPR027417">
    <property type="entry name" value="P-loop_NTPase"/>
</dbReference>
<protein>
    <submittedName>
        <fullName evidence="3">Exonuclease SbcC</fullName>
    </submittedName>
</protein>
<feature type="coiled-coil region" evidence="1">
    <location>
        <begin position="858"/>
        <end position="916"/>
    </location>
</feature>
<dbReference type="Proteomes" id="UP000182649">
    <property type="component" value="Unassembled WGS sequence"/>
</dbReference>
<feature type="coiled-coil region" evidence="1">
    <location>
        <begin position="757"/>
        <end position="805"/>
    </location>
</feature>
<evidence type="ECO:0000313" key="3">
    <source>
        <dbReference type="EMBL" id="SFU45106.1"/>
    </source>
</evidence>
<dbReference type="Pfam" id="PF13558">
    <property type="entry name" value="SbcC_Walker_B"/>
    <property type="match status" value="1"/>
</dbReference>
<dbReference type="AlphaFoldDB" id="A0A1I7GA10"/>
<dbReference type="SUPFAM" id="SSF52540">
    <property type="entry name" value="P-loop containing nucleoside triphosphate hydrolases"/>
    <property type="match status" value="1"/>
</dbReference>
<keyword evidence="1" id="KW-0175">Coiled coil</keyword>
<feature type="coiled-coil region" evidence="1">
    <location>
        <begin position="566"/>
        <end position="715"/>
    </location>
</feature>
<dbReference type="InterPro" id="IPR038729">
    <property type="entry name" value="Rad50/SbcC_AAA"/>
</dbReference>
<dbReference type="Pfam" id="PF13476">
    <property type="entry name" value="AAA_23"/>
    <property type="match status" value="1"/>
</dbReference>
<organism evidence="3 4">
    <name type="scientific">Nitrosospira multiformis</name>
    <dbReference type="NCBI Taxonomy" id="1231"/>
    <lineage>
        <taxon>Bacteria</taxon>
        <taxon>Pseudomonadati</taxon>
        <taxon>Pseudomonadota</taxon>
        <taxon>Betaproteobacteria</taxon>
        <taxon>Nitrosomonadales</taxon>
        <taxon>Nitrosomonadaceae</taxon>
        <taxon>Nitrosospira</taxon>
    </lineage>
</organism>
<evidence type="ECO:0000256" key="1">
    <source>
        <dbReference type="SAM" id="Coils"/>
    </source>
</evidence>
<sequence length="1100" mass="123889">MKILQVRFKNLNSLVGEWEIDLTHPAFTSDGIFAIAGPTGAGKTTILDAICLALYGRTPRLSKVTKSGNEIMSRQIGECFAEVTFETQTGRFRCHWSQHRARKKPDGELQAPRHEIAHADSGEILESKIKGVAEQIEAATGMDFDQFTRSMLLAQGGFAAFLQALPDERAPILEQITGTEIYSKISIRVHERQREEREKLNLLQAETAGIVILEQEQEKDIQQELESKQKEESGLTRKLMDTDKAITWVKAVDGLRKEIDNLTAEASKLQADIDIFKPELDKLSRAIQAVSLEGSYATLTAIRTQHADEQKALKTGEAALPELAFSEKEQAESLKSAEQQSTRTKAELEAALPLIRKVRSLDQTLADQKKAISKDEDSCRKDAIKIDADKQAKLKEQGKRADAEKNLKVAEDYLKENAQDEWLISGLAGVEEQLDNLFSRQKEIAQKEAYKEKAVTALEQATRKLAACRRQCGARKQELENTSKNLQQGKDKLSQLLGDRQLREYRTEKETLLREMVLLKKIAELEDHRAKLEDGKPCPLCGATEHPFAEGNVPIPDEIERKIGALTELISKAEDHETTIRHFEEAEGTARKNLMDGEKQEITAVNDKKTAEQALAELKECLEKLQTDITGLKQAVSAKLQPLGIVEIRDSNVLSLLESLRERVKAWQTQIKRKTDIEKQIGDFDSQLKRLEAVIETQSNALNEKREYLESLKKDYAAGCKERKELYGDKNPDDEELRLKESISISEEAEKKASVLYADLQQKLNTAKAQIDSLKKRIGQRDPELKELEAEFTEALELADFSDEKQFLEARLTVGQRDALSAKARKLDDHQIALKARQKDRESHLATEAARKITDKSLEELEPQFKDYEESLKQLRDTIIRLKHRLNENAAAKERLEAKQTAIEAQKMECRRWENLHELIGSADGKKYRNFAQGLTFEMMIGHANRQLQKMTDRYLLVRDDTQPLELNVVDNYQAGEIRSTKNLSGGESFIVSLSLALGLSHMASKNVRVDSLFLDEGFGTLDEEALDTALETLASLQQDGKLIGVISHVPTLKERISTQILVIPQSGGRSEISGPGCRRNLTGQTSIQPYSLRIPSTFW</sequence>
<dbReference type="GO" id="GO:0016887">
    <property type="term" value="F:ATP hydrolysis activity"/>
    <property type="evidence" value="ECO:0007669"/>
    <property type="project" value="InterPro"/>
</dbReference>
<dbReference type="GO" id="GO:0004527">
    <property type="term" value="F:exonuclease activity"/>
    <property type="evidence" value="ECO:0007669"/>
    <property type="project" value="UniProtKB-KW"/>
</dbReference>
<name>A0A1I7GA10_9PROT</name>
<reference evidence="3 4" key="1">
    <citation type="submission" date="2016-10" db="EMBL/GenBank/DDBJ databases">
        <authorList>
            <person name="de Groot N.N."/>
        </authorList>
    </citation>
    <scope>NUCLEOTIDE SEQUENCE [LARGE SCALE GENOMIC DNA]</scope>
    <source>
        <strain evidence="3 4">Nl14</strain>
    </source>
</reference>
<proteinExistence type="predicted"/>
<dbReference type="OrthoDB" id="9795626at2"/>
<evidence type="ECO:0000259" key="2">
    <source>
        <dbReference type="Pfam" id="PF13476"/>
    </source>
</evidence>
<dbReference type="PANTHER" id="PTHR32114:SF2">
    <property type="entry name" value="ABC TRANSPORTER ABCH.3"/>
    <property type="match status" value="1"/>
</dbReference>
<feature type="coiled-coil region" evidence="1">
    <location>
        <begin position="451"/>
        <end position="522"/>
    </location>
</feature>
<feature type="coiled-coil region" evidence="1">
    <location>
        <begin position="211"/>
        <end position="272"/>
    </location>
</feature>
<dbReference type="Gene3D" id="3.40.50.300">
    <property type="entry name" value="P-loop containing nucleotide triphosphate hydrolases"/>
    <property type="match status" value="2"/>
</dbReference>
<dbReference type="RefSeq" id="WP_074973747.1">
    <property type="nucleotide sequence ID" value="NZ_FPBZ01000004.1"/>
</dbReference>
<keyword evidence="3" id="KW-0378">Hydrolase</keyword>
<evidence type="ECO:0000313" key="4">
    <source>
        <dbReference type="Proteomes" id="UP000182649"/>
    </source>
</evidence>
<gene>
    <name evidence="3" type="ORF">SAMN05216417_10418</name>
</gene>
<dbReference type="GO" id="GO:0006302">
    <property type="term" value="P:double-strand break repair"/>
    <property type="evidence" value="ECO:0007669"/>
    <property type="project" value="InterPro"/>
</dbReference>
<keyword evidence="3" id="KW-0269">Exonuclease</keyword>